<dbReference type="AlphaFoldDB" id="A0A3E2BJW9"/>
<organism evidence="3 4">
    <name type="scientific">Candidatus Saccharicenans subterraneus</name>
    <dbReference type="NCBI Taxonomy" id="2508984"/>
    <lineage>
        <taxon>Bacteria</taxon>
        <taxon>Candidatus Aminicenantota</taxon>
        <taxon>Candidatus Aminicenantia</taxon>
        <taxon>Candidatus Aminicenantales</taxon>
        <taxon>Candidatus Saccharicenantaceae</taxon>
        <taxon>Candidatus Saccharicenans</taxon>
    </lineage>
</organism>
<evidence type="ECO:0000259" key="2">
    <source>
        <dbReference type="PROSITE" id="PS51707"/>
    </source>
</evidence>
<dbReference type="InterPro" id="IPR008173">
    <property type="entry name" value="Adenylyl_cyclase_CyaB"/>
</dbReference>
<proteinExistence type="predicted"/>
<dbReference type="Proteomes" id="UP000257323">
    <property type="component" value="Unassembled WGS sequence"/>
</dbReference>
<gene>
    <name evidence="3" type="ORF">OP8BY_0662</name>
</gene>
<dbReference type="SMART" id="SM01118">
    <property type="entry name" value="CYTH"/>
    <property type="match status" value="1"/>
</dbReference>
<reference evidence="3 4" key="1">
    <citation type="submission" date="2018-08" db="EMBL/GenBank/DDBJ databases">
        <title>Genome analysis of the thermophilic bacterium of the candidate phylum Aminicenantes from deep subsurface aquifer revealed its physiology and ecological role.</title>
        <authorList>
            <person name="Kadnikov V.V."/>
            <person name="Mardanov A.V."/>
            <person name="Beletsky A.V."/>
            <person name="Karnachuk O.V."/>
            <person name="Ravin N.V."/>
        </authorList>
    </citation>
    <scope>NUCLEOTIDE SEQUENCE [LARGE SCALE GENOMIC DNA]</scope>
    <source>
        <strain evidence="3">BY38</strain>
    </source>
</reference>
<dbReference type="EMBL" id="QUAH01000013">
    <property type="protein sequence ID" value="RFT15031.1"/>
    <property type="molecule type" value="Genomic_DNA"/>
</dbReference>
<name>A0A3E2BJW9_9BACT</name>
<feature type="compositionally biased region" description="Low complexity" evidence="1">
    <location>
        <begin position="174"/>
        <end position="207"/>
    </location>
</feature>
<dbReference type="PANTHER" id="PTHR21028:SF2">
    <property type="entry name" value="CYTH DOMAIN-CONTAINING PROTEIN"/>
    <property type="match status" value="1"/>
</dbReference>
<comment type="caution">
    <text evidence="3">The sequence shown here is derived from an EMBL/GenBank/DDBJ whole genome shotgun (WGS) entry which is preliminary data.</text>
</comment>
<evidence type="ECO:0000313" key="4">
    <source>
        <dbReference type="Proteomes" id="UP000257323"/>
    </source>
</evidence>
<dbReference type="InterPro" id="IPR033469">
    <property type="entry name" value="CYTH-like_dom_sf"/>
</dbReference>
<sequence length="207" mass="24108">MIETEVKIRISSLKETRQKLLDLGCLVDRDWYREWNALYDFADGRLEKARQALRLRRIGRKAFITFKGQPLKSRSFKVRQEYESEIKNFRHFRKILQALGLRPVFEYRKKRMLLRKDRVKICLDETEVGNFIELEGKRSDIVKLANRLGFSRKDFIKLDYVQMIKEKRERDYLSSSSKPPSSSSNSSNSSSSSSSSSSPSSSTSSSS</sequence>
<dbReference type="InterPro" id="IPR023577">
    <property type="entry name" value="CYTH_domain"/>
</dbReference>
<dbReference type="PANTHER" id="PTHR21028">
    <property type="entry name" value="SI:CH211-156B7.4"/>
    <property type="match status" value="1"/>
</dbReference>
<dbReference type="Pfam" id="PF01928">
    <property type="entry name" value="CYTH"/>
    <property type="match status" value="1"/>
</dbReference>
<dbReference type="PROSITE" id="PS51707">
    <property type="entry name" value="CYTH"/>
    <property type="match status" value="1"/>
</dbReference>
<feature type="region of interest" description="Disordered" evidence="1">
    <location>
        <begin position="169"/>
        <end position="207"/>
    </location>
</feature>
<dbReference type="Gene3D" id="2.40.320.10">
    <property type="entry name" value="Hypothetical Protein Pfu-838710-001"/>
    <property type="match status" value="1"/>
</dbReference>
<dbReference type="CDD" id="cd07890">
    <property type="entry name" value="CYTH-like_AC_IV-like"/>
    <property type="match status" value="1"/>
</dbReference>
<dbReference type="NCBIfam" id="TIGR00318">
    <property type="entry name" value="cyaB"/>
    <property type="match status" value="1"/>
</dbReference>
<feature type="domain" description="CYTH" evidence="2">
    <location>
        <begin position="1"/>
        <end position="166"/>
    </location>
</feature>
<accession>A0A3E2BJW9</accession>
<evidence type="ECO:0000256" key="1">
    <source>
        <dbReference type="SAM" id="MobiDB-lite"/>
    </source>
</evidence>
<evidence type="ECO:0000313" key="3">
    <source>
        <dbReference type="EMBL" id="RFT15031.1"/>
    </source>
</evidence>
<dbReference type="SUPFAM" id="SSF55154">
    <property type="entry name" value="CYTH-like phosphatases"/>
    <property type="match status" value="1"/>
</dbReference>
<protein>
    <submittedName>
        <fullName evidence="3">Adenylate cyclase</fullName>
    </submittedName>
</protein>